<dbReference type="Proteomes" id="UP000789920">
    <property type="component" value="Unassembled WGS sequence"/>
</dbReference>
<evidence type="ECO:0000313" key="1">
    <source>
        <dbReference type="EMBL" id="CAG8829894.1"/>
    </source>
</evidence>
<evidence type="ECO:0000313" key="2">
    <source>
        <dbReference type="Proteomes" id="UP000789920"/>
    </source>
</evidence>
<reference evidence="1" key="1">
    <citation type="submission" date="2021-06" db="EMBL/GenBank/DDBJ databases">
        <authorList>
            <person name="Kallberg Y."/>
            <person name="Tangrot J."/>
            <person name="Rosling A."/>
        </authorList>
    </citation>
    <scope>NUCLEOTIDE SEQUENCE</scope>
    <source>
        <strain evidence="1">MA461A</strain>
    </source>
</reference>
<keyword evidence="2" id="KW-1185">Reference proteome</keyword>
<protein>
    <submittedName>
        <fullName evidence="1">25655_t:CDS:1</fullName>
    </submittedName>
</protein>
<name>A0ACA9S6Q8_9GLOM</name>
<gene>
    <name evidence="1" type="ORF">RPERSI_LOCUS27623</name>
</gene>
<proteinExistence type="predicted"/>
<sequence>REWMGETSKIIEAHNVKIRVIGLYSHRVFAIIDRFCKILAEMLYKVQFAIETISGNSKLIRA</sequence>
<accession>A0ACA9S6Q8</accession>
<comment type="caution">
    <text evidence="1">The sequence shown here is derived from an EMBL/GenBank/DDBJ whole genome shotgun (WGS) entry which is preliminary data.</text>
</comment>
<feature type="non-terminal residue" evidence="1">
    <location>
        <position position="1"/>
    </location>
</feature>
<dbReference type="EMBL" id="CAJVQC010098107">
    <property type="protein sequence ID" value="CAG8829894.1"/>
    <property type="molecule type" value="Genomic_DNA"/>
</dbReference>
<organism evidence="1 2">
    <name type="scientific">Racocetra persica</name>
    <dbReference type="NCBI Taxonomy" id="160502"/>
    <lineage>
        <taxon>Eukaryota</taxon>
        <taxon>Fungi</taxon>
        <taxon>Fungi incertae sedis</taxon>
        <taxon>Mucoromycota</taxon>
        <taxon>Glomeromycotina</taxon>
        <taxon>Glomeromycetes</taxon>
        <taxon>Diversisporales</taxon>
        <taxon>Gigasporaceae</taxon>
        <taxon>Racocetra</taxon>
    </lineage>
</organism>